<accession>A0A062TR44</accession>
<keyword evidence="2" id="KW-1185">Reference proteome</keyword>
<dbReference type="Proteomes" id="UP000249123">
    <property type="component" value="Unassembled WGS sequence"/>
</dbReference>
<comment type="caution">
    <text evidence="1">The sequence shown here is derived from an EMBL/GenBank/DDBJ whole genome shotgun (WGS) entry which is preliminary data.</text>
</comment>
<dbReference type="EMBL" id="AWFB01000033">
    <property type="protein sequence ID" value="RAN32531.1"/>
    <property type="molecule type" value="Genomic_DNA"/>
</dbReference>
<reference evidence="1 2" key="1">
    <citation type="submission" date="2013-04" db="EMBL/GenBank/DDBJ databases">
        <title>Hyphomonas sp. T24B3 Genome Sequencing.</title>
        <authorList>
            <person name="Lai Q."/>
            <person name="Shao Z."/>
        </authorList>
    </citation>
    <scope>NUCLEOTIDE SEQUENCE [LARGE SCALE GENOMIC DNA]</scope>
    <source>
        <strain evidence="1 2">T24B3</strain>
    </source>
</reference>
<dbReference type="PROSITE" id="PS51257">
    <property type="entry name" value="PROKAR_LIPOPROTEIN"/>
    <property type="match status" value="1"/>
</dbReference>
<protein>
    <submittedName>
        <fullName evidence="1">Uncharacterized protein</fullName>
    </submittedName>
</protein>
<dbReference type="InterPro" id="IPR021253">
    <property type="entry name" value="ZrgA-like"/>
</dbReference>
<dbReference type="Pfam" id="PF10986">
    <property type="entry name" value="ZrgA"/>
    <property type="match status" value="1"/>
</dbReference>
<organism evidence="1 2">
    <name type="scientific">Hyphomonas pacifica</name>
    <dbReference type="NCBI Taxonomy" id="1280941"/>
    <lineage>
        <taxon>Bacteria</taxon>
        <taxon>Pseudomonadati</taxon>
        <taxon>Pseudomonadota</taxon>
        <taxon>Alphaproteobacteria</taxon>
        <taxon>Hyphomonadales</taxon>
        <taxon>Hyphomonadaceae</taxon>
        <taxon>Hyphomonas</taxon>
    </lineage>
</organism>
<evidence type="ECO:0000313" key="1">
    <source>
        <dbReference type="EMBL" id="RAN32531.1"/>
    </source>
</evidence>
<proteinExistence type="predicted"/>
<sequence length="227" mass="24249">MNKTSGRGAGLLCVGGLLALLAACNPSSEHISQEASSAEMAPMTAEMPDARGAPSAMEDAIHDETADMHDTHSEDHSEEHSDAEAEHHDHAGGEAHVHGTAELAVTQEDNFITINVDAPLANFGLSEATKKKDTDFEQYAEGLTELMGDARCDLVERSAAIRRNGDHAALTLSIVWDCRRPSRLDGLMFTGFDLYPGFEKVSSVFLGADKQTSATLTPASPFLPLSQ</sequence>
<dbReference type="AlphaFoldDB" id="A0A062TR44"/>
<dbReference type="RefSeq" id="WP_034827373.1">
    <property type="nucleotide sequence ID" value="NZ_AWFA01000031.1"/>
</dbReference>
<evidence type="ECO:0000313" key="2">
    <source>
        <dbReference type="Proteomes" id="UP000249123"/>
    </source>
</evidence>
<name>A0A062TR44_9PROT</name>
<dbReference type="STRING" id="1280941.HY2_14735"/>
<dbReference type="OrthoDB" id="7620014at2"/>
<gene>
    <name evidence="1" type="ORF">HY3_15195</name>
</gene>